<dbReference type="GO" id="GO:0005829">
    <property type="term" value="C:cytosol"/>
    <property type="evidence" value="ECO:0007669"/>
    <property type="project" value="TreeGrafter"/>
</dbReference>
<reference evidence="7" key="1">
    <citation type="submission" date="2016-01" db="EMBL/GenBank/DDBJ databases">
        <title>Reference transcriptome for the parasite Schistocephalus solidus: insights into the molecular evolution of parasitism.</title>
        <authorList>
            <person name="Hebert F.O."/>
            <person name="Grambauer S."/>
            <person name="Barber I."/>
            <person name="Landry C.R."/>
            <person name="Aubin-Horth N."/>
        </authorList>
    </citation>
    <scope>NUCLEOTIDE SEQUENCE</scope>
</reference>
<keyword evidence="4" id="KW-0067">ATP-binding</keyword>
<dbReference type="PANTHER" id="PTHR23264">
    <property type="entry name" value="NUCLEOTIDE-BINDING PROTEIN NBP35 YEAST -RELATED"/>
    <property type="match status" value="1"/>
</dbReference>
<keyword evidence="1" id="KW-0004">4Fe-4S</keyword>
<dbReference type="GO" id="GO:0140663">
    <property type="term" value="F:ATP-dependent FeS chaperone activity"/>
    <property type="evidence" value="ECO:0007669"/>
    <property type="project" value="InterPro"/>
</dbReference>
<accession>A0A0X3P0P1</accession>
<dbReference type="AlphaFoldDB" id="A0A0X3P0P1"/>
<organism evidence="7">
    <name type="scientific">Schistocephalus solidus</name>
    <name type="common">Tapeworm</name>
    <dbReference type="NCBI Taxonomy" id="70667"/>
    <lineage>
        <taxon>Eukaryota</taxon>
        <taxon>Metazoa</taxon>
        <taxon>Spiralia</taxon>
        <taxon>Lophotrochozoa</taxon>
        <taxon>Platyhelminthes</taxon>
        <taxon>Cestoda</taxon>
        <taxon>Eucestoda</taxon>
        <taxon>Diphyllobothriidea</taxon>
        <taxon>Diphyllobothriidae</taxon>
        <taxon>Schistocephalus</taxon>
    </lineage>
</organism>
<evidence type="ECO:0000256" key="4">
    <source>
        <dbReference type="ARBA" id="ARBA00022840"/>
    </source>
</evidence>
<proteinExistence type="inferred from homology"/>
<dbReference type="GO" id="GO:0005524">
    <property type="term" value="F:ATP binding"/>
    <property type="evidence" value="ECO:0007669"/>
    <property type="project" value="UniProtKB-KW"/>
</dbReference>
<dbReference type="Pfam" id="PF10609">
    <property type="entry name" value="ParA"/>
    <property type="match status" value="1"/>
</dbReference>
<dbReference type="PANTHER" id="PTHR23264:SF19">
    <property type="entry name" value="CYTOSOLIC FE-S CLUSTER ASSEMBLY FACTOR NUBP2"/>
    <property type="match status" value="1"/>
</dbReference>
<dbReference type="InterPro" id="IPR033756">
    <property type="entry name" value="YlxH/NBP35"/>
</dbReference>
<sequence length="264" mass="27936">MMERGIGAVKSVFVVISGKGGVGKSTVACQLAIGLSQQNLRVGLLDVDLCGPSIPRILGLEHAQVDQCSTGWLPIIADTATKNLLVMSIGFLLPDKNSAVVWRGPKKTSMIDQFLGSVCWGSLDALIIDTPPGTSDEHLAVVEKVREFAQDRLKGCIVVTTPQRVALCDVRRQLSFCEKVHLPVVGLVENMSGVECPNCNQVVNLFSSGGGEALAAAKGVNFLGRLPLNPRVTTLSDSADTFSTKSELATYAMPLIATIAALCS</sequence>
<dbReference type="GO" id="GO:0016226">
    <property type="term" value="P:iron-sulfur cluster assembly"/>
    <property type="evidence" value="ECO:0007669"/>
    <property type="project" value="InterPro"/>
</dbReference>
<dbReference type="CDD" id="cd02037">
    <property type="entry name" value="Mrp_NBP35"/>
    <property type="match status" value="1"/>
</dbReference>
<dbReference type="FunFam" id="3.40.50.300:FF:001119">
    <property type="entry name" value="Iron-sulfur cluster carrier protein"/>
    <property type="match status" value="1"/>
</dbReference>
<keyword evidence="2" id="KW-0479">Metal-binding</keyword>
<gene>
    <name evidence="7" type="primary">NUBP2</name>
    <name evidence="7" type="ORF">TR89946</name>
</gene>
<keyword evidence="5" id="KW-0408">Iron</keyword>
<dbReference type="InterPro" id="IPR019591">
    <property type="entry name" value="Mrp/NBP35_ATP-bd"/>
</dbReference>
<dbReference type="HAMAP" id="MF_02040">
    <property type="entry name" value="Mrp_NBP35"/>
    <property type="match status" value="1"/>
</dbReference>
<dbReference type="GO" id="GO:0051539">
    <property type="term" value="F:4 iron, 4 sulfur cluster binding"/>
    <property type="evidence" value="ECO:0007669"/>
    <property type="project" value="UniProtKB-KW"/>
</dbReference>
<evidence type="ECO:0000256" key="6">
    <source>
        <dbReference type="ARBA" id="ARBA00023014"/>
    </source>
</evidence>
<dbReference type="Gene3D" id="3.40.50.300">
    <property type="entry name" value="P-loop containing nucleotide triphosphate hydrolases"/>
    <property type="match status" value="1"/>
</dbReference>
<evidence type="ECO:0000256" key="2">
    <source>
        <dbReference type="ARBA" id="ARBA00022723"/>
    </source>
</evidence>
<keyword evidence="6" id="KW-0411">Iron-sulfur</keyword>
<evidence type="ECO:0000256" key="3">
    <source>
        <dbReference type="ARBA" id="ARBA00022741"/>
    </source>
</evidence>
<dbReference type="EMBL" id="GEEE01018255">
    <property type="protein sequence ID" value="JAP44970.1"/>
    <property type="molecule type" value="Transcribed_RNA"/>
</dbReference>
<dbReference type="InterPro" id="IPR027417">
    <property type="entry name" value="P-loop_NTPase"/>
</dbReference>
<keyword evidence="3" id="KW-0547">Nucleotide-binding</keyword>
<protein>
    <submittedName>
        <fullName evidence="7">Cytosolic Fe-S cluster assembly factor NUBP2 homolog</fullName>
    </submittedName>
</protein>
<evidence type="ECO:0000256" key="1">
    <source>
        <dbReference type="ARBA" id="ARBA00022485"/>
    </source>
</evidence>
<evidence type="ECO:0000256" key="5">
    <source>
        <dbReference type="ARBA" id="ARBA00023004"/>
    </source>
</evidence>
<dbReference type="GO" id="GO:0046872">
    <property type="term" value="F:metal ion binding"/>
    <property type="evidence" value="ECO:0007669"/>
    <property type="project" value="UniProtKB-KW"/>
</dbReference>
<dbReference type="SUPFAM" id="SSF52540">
    <property type="entry name" value="P-loop containing nucleoside triphosphate hydrolases"/>
    <property type="match status" value="1"/>
</dbReference>
<name>A0A0X3P0P1_SCHSO</name>
<evidence type="ECO:0000313" key="7">
    <source>
        <dbReference type="EMBL" id="JAP44970.1"/>
    </source>
</evidence>